<dbReference type="Proteomes" id="UP000027195">
    <property type="component" value="Unassembled WGS sequence"/>
</dbReference>
<gene>
    <name evidence="1" type="ORF">BOTBODRAFT_142807</name>
</gene>
<dbReference type="HOGENOM" id="CLU_040935_0_0_1"/>
<dbReference type="InterPro" id="IPR032675">
    <property type="entry name" value="LRR_dom_sf"/>
</dbReference>
<protein>
    <recommendedName>
        <fullName evidence="3">F-box domain-containing protein</fullName>
    </recommendedName>
</protein>
<proteinExistence type="predicted"/>
<name>A0A067N844_BOTB1</name>
<evidence type="ECO:0000313" key="1">
    <source>
        <dbReference type="EMBL" id="KDQ20282.1"/>
    </source>
</evidence>
<keyword evidence="2" id="KW-1185">Reference proteome</keyword>
<accession>A0A067N844</accession>
<dbReference type="EMBL" id="KL198018">
    <property type="protein sequence ID" value="KDQ20282.1"/>
    <property type="molecule type" value="Genomic_DNA"/>
</dbReference>
<dbReference type="SUPFAM" id="SSF52047">
    <property type="entry name" value="RNI-like"/>
    <property type="match status" value="1"/>
</dbReference>
<organism evidence="1 2">
    <name type="scientific">Botryobasidium botryosum (strain FD-172 SS1)</name>
    <dbReference type="NCBI Taxonomy" id="930990"/>
    <lineage>
        <taxon>Eukaryota</taxon>
        <taxon>Fungi</taxon>
        <taxon>Dikarya</taxon>
        <taxon>Basidiomycota</taxon>
        <taxon>Agaricomycotina</taxon>
        <taxon>Agaricomycetes</taxon>
        <taxon>Cantharellales</taxon>
        <taxon>Botryobasidiaceae</taxon>
        <taxon>Botryobasidium</taxon>
    </lineage>
</organism>
<dbReference type="AlphaFoldDB" id="A0A067N844"/>
<sequence>MSRWRSLHIVNDEKGEPYKTLSYCVYALPSLEALSLCSYTDYDRTSAPKCLYFVPTPNLKALTIEGTCTIPSFLLIPQNPGFPPFLPWLQGLTSLTLRCTSFTIGVNFCSYHLPLVLREATNLESLTLDVSNLVISDSNPKLGRIEVPALRRLSISSGFAREHLHRLTAPALECLQLNVIDGSTQYNQSGAHIVEFIERSTPPLRELYINDDVLEPVFFHKSVLSTLPELEALTLIGMDLSEDDMRLLWAPMAGSGAWACPRLRSFSASNAPAAYFLRLLKARNPPLDSLAKPDNFTANACARVTYIGCWLGARDMKTIAEALGSYPGRIDEAVMEVVLSKIRFM</sequence>
<dbReference type="Gene3D" id="3.80.10.10">
    <property type="entry name" value="Ribonuclease Inhibitor"/>
    <property type="match status" value="1"/>
</dbReference>
<reference evidence="2" key="1">
    <citation type="journal article" date="2014" name="Proc. Natl. Acad. Sci. U.S.A.">
        <title>Extensive sampling of basidiomycete genomes demonstrates inadequacy of the white-rot/brown-rot paradigm for wood decay fungi.</title>
        <authorList>
            <person name="Riley R."/>
            <person name="Salamov A.A."/>
            <person name="Brown D.W."/>
            <person name="Nagy L.G."/>
            <person name="Floudas D."/>
            <person name="Held B.W."/>
            <person name="Levasseur A."/>
            <person name="Lombard V."/>
            <person name="Morin E."/>
            <person name="Otillar R."/>
            <person name="Lindquist E.A."/>
            <person name="Sun H."/>
            <person name="LaButti K.M."/>
            <person name="Schmutz J."/>
            <person name="Jabbour D."/>
            <person name="Luo H."/>
            <person name="Baker S.E."/>
            <person name="Pisabarro A.G."/>
            <person name="Walton J.D."/>
            <person name="Blanchette R.A."/>
            <person name="Henrissat B."/>
            <person name="Martin F."/>
            <person name="Cullen D."/>
            <person name="Hibbett D.S."/>
            <person name="Grigoriev I.V."/>
        </authorList>
    </citation>
    <scope>NUCLEOTIDE SEQUENCE [LARGE SCALE GENOMIC DNA]</scope>
    <source>
        <strain evidence="2">FD-172 SS1</strain>
    </source>
</reference>
<evidence type="ECO:0008006" key="3">
    <source>
        <dbReference type="Google" id="ProtNLM"/>
    </source>
</evidence>
<dbReference type="OrthoDB" id="2843672at2759"/>
<dbReference type="InParanoid" id="A0A067N844"/>
<evidence type="ECO:0000313" key="2">
    <source>
        <dbReference type="Proteomes" id="UP000027195"/>
    </source>
</evidence>